<dbReference type="PANTHER" id="PTHR43298:SF2">
    <property type="entry name" value="FMN_FAD EXPORTER YEEO-RELATED"/>
    <property type="match status" value="1"/>
</dbReference>
<dbReference type="GO" id="GO:0015297">
    <property type="term" value="F:antiporter activity"/>
    <property type="evidence" value="ECO:0007669"/>
    <property type="project" value="UniProtKB-KW"/>
</dbReference>
<keyword evidence="8 13" id="KW-0812">Transmembrane</keyword>
<feature type="transmembrane region" description="Helical" evidence="13">
    <location>
        <begin position="101"/>
        <end position="121"/>
    </location>
</feature>
<feature type="transmembrane region" description="Helical" evidence="13">
    <location>
        <begin position="356"/>
        <end position="377"/>
    </location>
</feature>
<dbReference type="GO" id="GO:0006811">
    <property type="term" value="P:monoatomic ion transport"/>
    <property type="evidence" value="ECO:0007669"/>
    <property type="project" value="UniProtKB-KW"/>
</dbReference>
<evidence type="ECO:0000313" key="14">
    <source>
        <dbReference type="EMBL" id="CUO23476.1"/>
    </source>
</evidence>
<feature type="transmembrane region" description="Helical" evidence="13">
    <location>
        <begin position="323"/>
        <end position="344"/>
    </location>
</feature>
<dbReference type="CDD" id="cd13138">
    <property type="entry name" value="MATE_yoeA_like"/>
    <property type="match status" value="1"/>
</dbReference>
<name>A0A174DHK2_9ACTN</name>
<evidence type="ECO:0000256" key="4">
    <source>
        <dbReference type="ARBA" id="ARBA00020268"/>
    </source>
</evidence>
<dbReference type="InterPro" id="IPR048279">
    <property type="entry name" value="MdtK-like"/>
</dbReference>
<reference evidence="14 15" key="1">
    <citation type="submission" date="2015-09" db="EMBL/GenBank/DDBJ databases">
        <authorList>
            <consortium name="Pathogen Informatics"/>
        </authorList>
    </citation>
    <scope>NUCLEOTIDE SEQUENCE [LARGE SCALE GENOMIC DNA]</scope>
    <source>
        <strain evidence="14 15">2789STDY5608823</strain>
    </source>
</reference>
<feature type="transmembrane region" description="Helical" evidence="13">
    <location>
        <begin position="389"/>
        <end position="410"/>
    </location>
</feature>
<keyword evidence="7" id="KW-1003">Cell membrane</keyword>
<comment type="function">
    <text evidence="1">Multidrug efflux pump.</text>
</comment>
<keyword evidence="9 13" id="KW-1133">Transmembrane helix</keyword>
<evidence type="ECO:0000256" key="5">
    <source>
        <dbReference type="ARBA" id="ARBA00022448"/>
    </source>
</evidence>
<evidence type="ECO:0000256" key="10">
    <source>
        <dbReference type="ARBA" id="ARBA00023065"/>
    </source>
</evidence>
<feature type="transmembrane region" description="Helical" evidence="13">
    <location>
        <begin position="175"/>
        <end position="195"/>
    </location>
</feature>
<evidence type="ECO:0000256" key="3">
    <source>
        <dbReference type="ARBA" id="ARBA00010199"/>
    </source>
</evidence>
<accession>A0A174DHK2</accession>
<proteinExistence type="inferred from homology"/>
<evidence type="ECO:0000313" key="15">
    <source>
        <dbReference type="Proteomes" id="UP000095468"/>
    </source>
</evidence>
<evidence type="ECO:0000256" key="13">
    <source>
        <dbReference type="SAM" id="Phobius"/>
    </source>
</evidence>
<feature type="transmembrane region" description="Helical" evidence="13">
    <location>
        <begin position="141"/>
        <end position="163"/>
    </location>
</feature>
<feature type="transmembrane region" description="Helical" evidence="13">
    <location>
        <begin position="20"/>
        <end position="49"/>
    </location>
</feature>
<dbReference type="Pfam" id="PF01554">
    <property type="entry name" value="MatE"/>
    <property type="match status" value="2"/>
</dbReference>
<dbReference type="PANTHER" id="PTHR43298">
    <property type="entry name" value="MULTIDRUG RESISTANCE PROTEIN NORM-RELATED"/>
    <property type="match status" value="1"/>
</dbReference>
<keyword evidence="6" id="KW-0050">Antiport</keyword>
<organism evidence="14 15">
    <name type="scientific">Collinsella aerofaciens</name>
    <dbReference type="NCBI Taxonomy" id="74426"/>
    <lineage>
        <taxon>Bacteria</taxon>
        <taxon>Bacillati</taxon>
        <taxon>Actinomycetota</taxon>
        <taxon>Coriobacteriia</taxon>
        <taxon>Coriobacteriales</taxon>
        <taxon>Coriobacteriaceae</taxon>
        <taxon>Collinsella</taxon>
    </lineage>
</organism>
<comment type="similarity">
    <text evidence="3">Belongs to the multi antimicrobial extrusion (MATE) (TC 2.A.66.1) family.</text>
</comment>
<dbReference type="RefSeq" id="WP_055286667.1">
    <property type="nucleotide sequence ID" value="NZ_CYYP01000010.1"/>
</dbReference>
<keyword evidence="11 13" id="KW-0472">Membrane</keyword>
<keyword evidence="10" id="KW-0406">Ion transport</keyword>
<feature type="transmembrane region" description="Helical" evidence="13">
    <location>
        <begin position="201"/>
        <end position="221"/>
    </location>
</feature>
<dbReference type="Proteomes" id="UP000095468">
    <property type="component" value="Unassembled WGS sequence"/>
</dbReference>
<evidence type="ECO:0000256" key="11">
    <source>
        <dbReference type="ARBA" id="ARBA00023136"/>
    </source>
</evidence>
<dbReference type="GO" id="GO:0005886">
    <property type="term" value="C:plasma membrane"/>
    <property type="evidence" value="ECO:0007669"/>
    <property type="project" value="UniProtKB-SubCell"/>
</dbReference>
<sequence>MADTASKHIDMTTGSLWRNIPLFAFPVAATSILEQLSNLIATVIIGNFSGDQGTLAMAAVGSNVPLTSLMLNLFIGMSLGSNVVIANAIGRDDQSMVKRAVHTSILMALVGFIVIALGEIFAEPMLAALNVPAETMPLASLYLRVFLLSMPSILLYNFEAAIFRSVGITRMPLQALAVSTVLNIGLDLIFVPVLHWGVAGVAIATAIAYTVSAATLFIRLLKTDSVVRVTPRDLAIDPVALKRIVKIGLPAGIQSAVFAVANIIIQSAINSLGTEVMAASSAAMSLEYVCYNLLNSFSQACTTFVGQNHGARQIDRCTKTLKVCLVEGGIVALTTIIVIVGLGREILSLFNSDPNIVSIGYIRVCSIFPAYAFSMFYENMSGYLRGFGISLTPALITMICVCGIRFYWVFCVFPHFRTFANIMMVYPISLGTTAFFMVVAVLLCHPARTYRATQAKATAR</sequence>
<evidence type="ECO:0000256" key="8">
    <source>
        <dbReference type="ARBA" id="ARBA00022692"/>
    </source>
</evidence>
<feature type="transmembrane region" description="Helical" evidence="13">
    <location>
        <begin position="69"/>
        <end position="89"/>
    </location>
</feature>
<evidence type="ECO:0000256" key="12">
    <source>
        <dbReference type="ARBA" id="ARBA00031636"/>
    </source>
</evidence>
<dbReference type="InterPro" id="IPR002528">
    <property type="entry name" value="MATE_fam"/>
</dbReference>
<feature type="transmembrane region" description="Helical" evidence="13">
    <location>
        <begin position="422"/>
        <end position="444"/>
    </location>
</feature>
<evidence type="ECO:0000256" key="6">
    <source>
        <dbReference type="ARBA" id="ARBA00022449"/>
    </source>
</evidence>
<evidence type="ECO:0000256" key="2">
    <source>
        <dbReference type="ARBA" id="ARBA00004651"/>
    </source>
</evidence>
<dbReference type="AlphaFoldDB" id="A0A174DHK2"/>
<dbReference type="InterPro" id="IPR050222">
    <property type="entry name" value="MATE_MdtK"/>
</dbReference>
<gene>
    <name evidence="14" type="primary">mepA_2</name>
    <name evidence="14" type="ORF">ERS852381_01252</name>
</gene>
<dbReference type="NCBIfam" id="TIGR00797">
    <property type="entry name" value="matE"/>
    <property type="match status" value="1"/>
</dbReference>
<evidence type="ECO:0000256" key="7">
    <source>
        <dbReference type="ARBA" id="ARBA00022475"/>
    </source>
</evidence>
<evidence type="ECO:0000256" key="9">
    <source>
        <dbReference type="ARBA" id="ARBA00022989"/>
    </source>
</evidence>
<protein>
    <recommendedName>
        <fullName evidence="4">Probable multidrug resistance protein NorM</fullName>
    </recommendedName>
    <alternativeName>
        <fullName evidence="12">Multidrug-efflux transporter</fullName>
    </alternativeName>
</protein>
<comment type="subcellular location">
    <subcellularLocation>
        <location evidence="2">Cell membrane</location>
        <topology evidence="2">Multi-pass membrane protein</topology>
    </subcellularLocation>
</comment>
<dbReference type="EMBL" id="CYYP01000010">
    <property type="protein sequence ID" value="CUO23476.1"/>
    <property type="molecule type" value="Genomic_DNA"/>
</dbReference>
<dbReference type="PIRSF" id="PIRSF006603">
    <property type="entry name" value="DinF"/>
    <property type="match status" value="1"/>
</dbReference>
<evidence type="ECO:0000256" key="1">
    <source>
        <dbReference type="ARBA" id="ARBA00003408"/>
    </source>
</evidence>
<dbReference type="GO" id="GO:0042910">
    <property type="term" value="F:xenobiotic transmembrane transporter activity"/>
    <property type="evidence" value="ECO:0007669"/>
    <property type="project" value="InterPro"/>
</dbReference>
<keyword evidence="5" id="KW-0813">Transport</keyword>